<proteinExistence type="predicted"/>
<dbReference type="PIRSF" id="PIRSF028099">
    <property type="entry name" value="DUF1111"/>
    <property type="match status" value="1"/>
</dbReference>
<dbReference type="Gene3D" id="1.10.760.10">
    <property type="entry name" value="Cytochrome c-like domain"/>
    <property type="match status" value="1"/>
</dbReference>
<evidence type="ECO:0000313" key="8">
    <source>
        <dbReference type="Proteomes" id="UP000663090"/>
    </source>
</evidence>
<dbReference type="PANTHER" id="PTHR30600:SF4">
    <property type="entry name" value="CYTOCHROME C DOMAIN-CONTAINING PROTEIN"/>
    <property type="match status" value="1"/>
</dbReference>
<feature type="region of interest" description="Disordered" evidence="5">
    <location>
        <begin position="43"/>
        <end position="70"/>
    </location>
</feature>
<dbReference type="Proteomes" id="UP000663090">
    <property type="component" value="Chromosome"/>
</dbReference>
<gene>
    <name evidence="7" type="ORF">JY572_13375</name>
</gene>
<feature type="domain" description="Cytochrome c" evidence="6">
    <location>
        <begin position="329"/>
        <end position="462"/>
    </location>
</feature>
<keyword evidence="3 4" id="KW-0408">Iron</keyword>
<dbReference type="InterPro" id="IPR051395">
    <property type="entry name" value="Cytochrome_c_Peroxidase/MauG"/>
</dbReference>
<keyword evidence="8" id="KW-1185">Reference proteome</keyword>
<evidence type="ECO:0000256" key="5">
    <source>
        <dbReference type="SAM" id="MobiDB-lite"/>
    </source>
</evidence>
<dbReference type="InterPro" id="IPR036909">
    <property type="entry name" value="Cyt_c-like_dom_sf"/>
</dbReference>
<dbReference type="Pfam" id="PF06537">
    <property type="entry name" value="DHOR"/>
    <property type="match status" value="3"/>
</dbReference>
<dbReference type="RefSeq" id="WP_206718612.1">
    <property type="nucleotide sequence ID" value="NZ_CP071091.1"/>
</dbReference>
<organism evidence="7 8">
    <name type="scientific">Myxococcus landrumensis</name>
    <dbReference type="NCBI Taxonomy" id="2813577"/>
    <lineage>
        <taxon>Bacteria</taxon>
        <taxon>Pseudomonadati</taxon>
        <taxon>Myxococcota</taxon>
        <taxon>Myxococcia</taxon>
        <taxon>Myxococcales</taxon>
        <taxon>Cystobacterineae</taxon>
        <taxon>Myxococcaceae</taxon>
        <taxon>Myxococcus</taxon>
    </lineage>
</organism>
<sequence>MRRRLYWLGIPLGALLLTAVWAHAARRPALAILELGPLPSSVEPGEELPGGTTTVTDTGRNAFGRSPPNMDRSRWPEFHLGKRVFDRDWSAPDHLPGLGPLYSAASCMTCHVKDGKGRPPASPTEPVVSLAFQLGSAAGPGPHPVYGEQLDLHRLGEARGEGTVEVSYDELPGEFATGETYSLLRPRYRFKELVHGPLGEGTPLSARVAPANFGLGLLEAIPEEALLAFADPDDQDGDGISGRANQVMDVTEGHTRMGRFSWKANQPTLLQQVTHALVADMGLTTPVYPRAQEPQEAATTPDVKDYDLERLVFYTRLLAVPKRRDWDAPGVLRGKAVFRAIGCVSCHVDRPFETVEVSGFPELSKQRIQPYSDLLLHDMGEGLADGRPDGLATGREWRTPPLWGIGLTATVSGHTRFLHDGRARNVEEAVLWHGGEADAARERYTRLRREDREALLAFLGSL</sequence>
<dbReference type="SUPFAM" id="SSF46626">
    <property type="entry name" value="Cytochrome c"/>
    <property type="match status" value="1"/>
</dbReference>
<dbReference type="InterPro" id="IPR009056">
    <property type="entry name" value="Cyt_c-like_dom"/>
</dbReference>
<keyword evidence="2 4" id="KW-0479">Metal-binding</keyword>
<evidence type="ECO:0000256" key="1">
    <source>
        <dbReference type="ARBA" id="ARBA00022617"/>
    </source>
</evidence>
<evidence type="ECO:0000259" key="6">
    <source>
        <dbReference type="PROSITE" id="PS51007"/>
    </source>
</evidence>
<evidence type="ECO:0000313" key="7">
    <source>
        <dbReference type="EMBL" id="QSQ16976.1"/>
    </source>
</evidence>
<accession>A0ABX7NDS7</accession>
<dbReference type="PROSITE" id="PS51007">
    <property type="entry name" value="CYTC"/>
    <property type="match status" value="1"/>
</dbReference>
<name>A0ABX7NDS7_9BACT</name>
<dbReference type="EMBL" id="CP071091">
    <property type="protein sequence ID" value="QSQ16976.1"/>
    <property type="molecule type" value="Genomic_DNA"/>
</dbReference>
<keyword evidence="1 4" id="KW-0349">Heme</keyword>
<reference evidence="7 8" key="1">
    <citation type="submission" date="2021-02" db="EMBL/GenBank/DDBJ databases">
        <title>De Novo genome assembly of isolated myxobacteria.</title>
        <authorList>
            <person name="Stevens D.C."/>
        </authorList>
    </citation>
    <scope>NUCLEOTIDE SEQUENCE [LARGE SCALE GENOMIC DNA]</scope>
    <source>
        <strain evidence="7 8">SCHIC003</strain>
    </source>
</reference>
<dbReference type="InterPro" id="IPR010538">
    <property type="entry name" value="DHOR"/>
</dbReference>
<evidence type="ECO:0000256" key="4">
    <source>
        <dbReference type="PROSITE-ProRule" id="PRU00433"/>
    </source>
</evidence>
<protein>
    <submittedName>
        <fullName evidence="7">C-type cytochrome</fullName>
    </submittedName>
</protein>
<evidence type="ECO:0000256" key="3">
    <source>
        <dbReference type="ARBA" id="ARBA00023004"/>
    </source>
</evidence>
<evidence type="ECO:0000256" key="2">
    <source>
        <dbReference type="ARBA" id="ARBA00022723"/>
    </source>
</evidence>
<dbReference type="PANTHER" id="PTHR30600">
    <property type="entry name" value="CYTOCHROME C PEROXIDASE-RELATED"/>
    <property type="match status" value="1"/>
</dbReference>